<dbReference type="GO" id="GO:0007097">
    <property type="term" value="P:nuclear migration"/>
    <property type="evidence" value="ECO:0007669"/>
    <property type="project" value="TreeGrafter"/>
</dbReference>
<dbReference type="GO" id="GO:0031507">
    <property type="term" value="P:heterochromatin formation"/>
    <property type="evidence" value="ECO:0007669"/>
    <property type="project" value="TreeGrafter"/>
</dbReference>
<feature type="region of interest" description="Disordered" evidence="5">
    <location>
        <begin position="557"/>
        <end position="624"/>
    </location>
</feature>
<evidence type="ECO:0000256" key="1">
    <source>
        <dbReference type="ARBA" id="ARBA00022754"/>
    </source>
</evidence>
<dbReference type="GO" id="GO:0051664">
    <property type="term" value="P:nuclear pore localization"/>
    <property type="evidence" value="ECO:0007669"/>
    <property type="project" value="TreeGrafter"/>
</dbReference>
<feature type="compositionally biased region" description="Gly residues" evidence="5">
    <location>
        <begin position="496"/>
        <end position="513"/>
    </location>
</feature>
<evidence type="ECO:0000313" key="7">
    <source>
        <dbReference type="EMBL" id="CAF1152493.1"/>
    </source>
</evidence>
<organism evidence="7 8">
    <name type="scientific">Adineta steineri</name>
    <dbReference type="NCBI Taxonomy" id="433720"/>
    <lineage>
        <taxon>Eukaryota</taxon>
        <taxon>Metazoa</taxon>
        <taxon>Spiralia</taxon>
        <taxon>Gnathifera</taxon>
        <taxon>Rotifera</taxon>
        <taxon>Eurotatoria</taxon>
        <taxon>Bdelloidea</taxon>
        <taxon>Adinetida</taxon>
        <taxon>Adinetidae</taxon>
        <taxon>Adineta</taxon>
    </lineage>
</organism>
<accession>A0A814STW1</accession>
<feature type="coiled-coil region" evidence="4">
    <location>
        <begin position="124"/>
        <end position="271"/>
    </location>
</feature>
<dbReference type="OrthoDB" id="2441647at2759"/>
<dbReference type="SUPFAM" id="SSF64593">
    <property type="entry name" value="Intermediate filament protein, coiled coil region"/>
    <property type="match status" value="2"/>
</dbReference>
<comment type="caution">
    <text evidence="7">The sequence shown here is derived from an EMBL/GenBank/DDBJ whole genome shotgun (WGS) entry which is preliminary data.</text>
</comment>
<feature type="compositionally biased region" description="Polar residues" evidence="5">
    <location>
        <begin position="585"/>
        <end position="605"/>
    </location>
</feature>
<dbReference type="GO" id="GO:0005652">
    <property type="term" value="C:nuclear lamina"/>
    <property type="evidence" value="ECO:0007669"/>
    <property type="project" value="TreeGrafter"/>
</dbReference>
<dbReference type="Pfam" id="PF00038">
    <property type="entry name" value="Filament"/>
    <property type="match status" value="1"/>
</dbReference>
<evidence type="ECO:0000256" key="2">
    <source>
        <dbReference type="ARBA" id="ARBA00023054"/>
    </source>
</evidence>
<feature type="compositionally biased region" description="Low complexity" evidence="5">
    <location>
        <begin position="569"/>
        <end position="580"/>
    </location>
</feature>
<dbReference type="PROSITE" id="PS51842">
    <property type="entry name" value="IF_ROD_2"/>
    <property type="match status" value="1"/>
</dbReference>
<feature type="coiled-coil region" evidence="4">
    <location>
        <begin position="401"/>
        <end position="460"/>
    </location>
</feature>
<dbReference type="GO" id="GO:0006998">
    <property type="term" value="P:nuclear envelope organization"/>
    <property type="evidence" value="ECO:0007669"/>
    <property type="project" value="TreeGrafter"/>
</dbReference>
<keyword evidence="1 3" id="KW-0403">Intermediate filament</keyword>
<evidence type="ECO:0000313" key="8">
    <source>
        <dbReference type="Proteomes" id="UP000663832"/>
    </source>
</evidence>
<dbReference type="GO" id="GO:0005882">
    <property type="term" value="C:intermediate filament"/>
    <property type="evidence" value="ECO:0007669"/>
    <property type="project" value="UniProtKB-KW"/>
</dbReference>
<evidence type="ECO:0000256" key="4">
    <source>
        <dbReference type="SAM" id="Coils"/>
    </source>
</evidence>
<dbReference type="Gene3D" id="1.20.5.170">
    <property type="match status" value="1"/>
</dbReference>
<keyword evidence="2 4" id="KW-0175">Coiled coil</keyword>
<sequence>MFTPPFESKDRRAHEYERIDGSYDGSIGTTSISTTTNYHTAIAPRVNNVQRVRGSALNRSGGGVMTRVYQSVQSGGASNSGNFGPGLASLANFPGVPMRGGGGSGVNTAVVGFNVERNRDKRDLVQLNDKFAQYIEKVRFLEAQNRKLVLELEALRKRSGHGSSRIKEMYDIEMGEANKLIEGTRRDAAAANVKSQQAEQQLKRQKAQYTEISGVRETDRKELDALQRQIAENEAQISLFRRRIADLEDEARRYKGESQRITAEISRLSNEIQNERFLKSSCEVEKLALDDELISVKHMHEADLADVRSKNVSNDLDPSHFFRNELSQAIREIRNDFENVVDGQRNDMQSRYSLLYNELVVRQQRPETNPLYDEQQRRHEERVRSEILETQNQSGYIRAKNQDIKNRIEELTRKLNSAREESGQSQARRDRDLEEARRRLEIANANFNEVSNLKTSLEKEIGTYRDLLESQTGLRGYVDRIVQHAEQQALDNPSSGGRGGGSGGGGGGAGGSGGAISSITRTFVNTTGSNYGYGGSIIGGGGGGYGGSVIGGGSSGGGGGGGGGGGSRGSVIGSSASSGGAMRSLISQSNRPTSAGYQTISSGIRTTVRDGGFHDSTPRRTQDY</sequence>
<dbReference type="GO" id="GO:0005200">
    <property type="term" value="F:structural constituent of cytoskeleton"/>
    <property type="evidence" value="ECO:0007669"/>
    <property type="project" value="TreeGrafter"/>
</dbReference>
<reference evidence="7" key="1">
    <citation type="submission" date="2021-02" db="EMBL/GenBank/DDBJ databases">
        <authorList>
            <person name="Nowell W R."/>
        </authorList>
    </citation>
    <scope>NUCLEOTIDE SEQUENCE</scope>
</reference>
<dbReference type="PANTHER" id="PTHR45721:SF12">
    <property type="entry name" value="INTERMEDIATE FILAMENT PROTEIN IFA-1"/>
    <property type="match status" value="1"/>
</dbReference>
<feature type="compositionally biased region" description="Gly residues" evidence="5">
    <location>
        <begin position="557"/>
        <end position="568"/>
    </location>
</feature>
<dbReference type="AlphaFoldDB" id="A0A814STW1"/>
<dbReference type="SMART" id="SM01391">
    <property type="entry name" value="Filament"/>
    <property type="match status" value="1"/>
</dbReference>
<proteinExistence type="inferred from homology"/>
<protein>
    <recommendedName>
        <fullName evidence="6">IF rod domain-containing protein</fullName>
    </recommendedName>
</protein>
<comment type="similarity">
    <text evidence="3">Belongs to the intermediate filament family.</text>
</comment>
<evidence type="ECO:0000256" key="5">
    <source>
        <dbReference type="SAM" id="MobiDB-lite"/>
    </source>
</evidence>
<dbReference type="Proteomes" id="UP000663832">
    <property type="component" value="Unassembled WGS sequence"/>
</dbReference>
<dbReference type="PROSITE" id="PS00226">
    <property type="entry name" value="IF_ROD_1"/>
    <property type="match status" value="1"/>
</dbReference>
<dbReference type="EMBL" id="CAJNOM010000155">
    <property type="protein sequence ID" value="CAF1152493.1"/>
    <property type="molecule type" value="Genomic_DNA"/>
</dbReference>
<name>A0A814STW1_9BILA</name>
<evidence type="ECO:0000256" key="3">
    <source>
        <dbReference type="RuleBase" id="RU000685"/>
    </source>
</evidence>
<gene>
    <name evidence="7" type="ORF">QVE165_LOCUS23097</name>
</gene>
<dbReference type="InterPro" id="IPR039008">
    <property type="entry name" value="IF_rod_dom"/>
</dbReference>
<dbReference type="InterPro" id="IPR018039">
    <property type="entry name" value="IF_conserved"/>
</dbReference>
<keyword evidence="8" id="KW-1185">Reference proteome</keyword>
<feature type="compositionally biased region" description="Basic and acidic residues" evidence="5">
    <location>
        <begin position="607"/>
        <end position="624"/>
    </location>
</feature>
<feature type="domain" description="IF rod" evidence="6">
    <location>
        <begin position="120"/>
        <end position="475"/>
    </location>
</feature>
<evidence type="ECO:0000259" key="6">
    <source>
        <dbReference type="PROSITE" id="PS51842"/>
    </source>
</evidence>
<dbReference type="PANTHER" id="PTHR45721">
    <property type="entry name" value="LAMIN DM0-RELATED"/>
    <property type="match status" value="1"/>
</dbReference>
<feature type="region of interest" description="Disordered" evidence="5">
    <location>
        <begin position="489"/>
        <end position="513"/>
    </location>
</feature>
<dbReference type="GO" id="GO:0090435">
    <property type="term" value="P:protein localization to nuclear envelope"/>
    <property type="evidence" value="ECO:0007669"/>
    <property type="project" value="TreeGrafter"/>
</dbReference>